<feature type="domain" description="Leucine-binding protein" evidence="3">
    <location>
        <begin position="20"/>
        <end position="363"/>
    </location>
</feature>
<organism evidence="4 5">
    <name type="scientific">Seleniivibrio woodruffii</name>
    <dbReference type="NCBI Taxonomy" id="1078050"/>
    <lineage>
        <taxon>Bacteria</taxon>
        <taxon>Pseudomonadati</taxon>
        <taxon>Deferribacterota</taxon>
        <taxon>Deferribacteres</taxon>
        <taxon>Deferribacterales</taxon>
        <taxon>Geovibrionaceae</taxon>
        <taxon>Seleniivibrio</taxon>
    </lineage>
</organism>
<gene>
    <name evidence="4" type="ORF">C8D98_0134</name>
</gene>
<dbReference type="Pfam" id="PF13458">
    <property type="entry name" value="Peripla_BP_6"/>
    <property type="match status" value="1"/>
</dbReference>
<evidence type="ECO:0000256" key="2">
    <source>
        <dbReference type="ARBA" id="ARBA00022729"/>
    </source>
</evidence>
<comment type="caution">
    <text evidence="4">The sequence shown here is derived from an EMBL/GenBank/DDBJ whole genome shotgun (WGS) entry which is preliminary data.</text>
</comment>
<dbReference type="RefSeq" id="WP_132871074.1">
    <property type="nucleotide sequence ID" value="NZ_JBLJBI010000154.1"/>
</dbReference>
<dbReference type="OrthoDB" id="9791590at2"/>
<dbReference type="InterPro" id="IPR051010">
    <property type="entry name" value="BCAA_transport"/>
</dbReference>
<reference evidence="4 5" key="1">
    <citation type="submission" date="2019-03" db="EMBL/GenBank/DDBJ databases">
        <title>Genomic Encyclopedia of Type Strains, Phase IV (KMG-IV): sequencing the most valuable type-strain genomes for metagenomic binning, comparative biology and taxonomic classification.</title>
        <authorList>
            <person name="Goeker M."/>
        </authorList>
    </citation>
    <scope>NUCLEOTIDE SEQUENCE [LARGE SCALE GENOMIC DNA]</scope>
    <source>
        <strain evidence="4 5">DSM 24984</strain>
    </source>
</reference>
<keyword evidence="5" id="KW-1185">Reference proteome</keyword>
<accession>A0A4R1KB05</accession>
<dbReference type="PANTHER" id="PTHR30483">
    <property type="entry name" value="LEUCINE-SPECIFIC-BINDING PROTEIN"/>
    <property type="match status" value="1"/>
</dbReference>
<dbReference type="PANTHER" id="PTHR30483:SF38">
    <property type="entry name" value="BLR7848 PROTEIN"/>
    <property type="match status" value="1"/>
</dbReference>
<protein>
    <submittedName>
        <fullName evidence="4">Amino acid/amide ABC transporter substrate-binding protein (HAAT family)</fullName>
    </submittedName>
</protein>
<name>A0A4R1KB05_9BACT</name>
<dbReference type="AlphaFoldDB" id="A0A4R1KB05"/>
<dbReference type="Gene3D" id="3.40.50.2300">
    <property type="match status" value="2"/>
</dbReference>
<evidence type="ECO:0000313" key="5">
    <source>
        <dbReference type="Proteomes" id="UP000294614"/>
    </source>
</evidence>
<sequence length="370" mass="39518">MKKSVLTALLLLVSVCAYAEIRIGALLALSGPISNLGKPGQEIIDGVVEEANKKNLLGDKIRVISYDTQSLPDRAQTYAKKLIAKDKVDVIVGPNGTGEALSVIGEAMSSKTPIMAFAGGTSVVEPLKPYIFKSPQKTSTAIEKAFNYLKKKGLTRIAVAADATGFGQDGLDQINKYSSGLTITAIEKFNATDNDMSTQMSKLLSTKPQAVVIWTVGRAGAIAAKNLRALDKNILMVQSHGIADNSYLKLAGDAAENTVMPSVKLTVASSLPANDPQKKVIDAFVAKYGKLIDETSVHASYAYDGINLVLSALKKAKAEKITLQQALEKTTKFVGVTGVYNMSKNDHCGLDLSSMVMVRVKNGQFVLEEM</sequence>
<dbReference type="EMBL" id="SMGG01000003">
    <property type="protein sequence ID" value="TCK61632.1"/>
    <property type="molecule type" value="Genomic_DNA"/>
</dbReference>
<evidence type="ECO:0000259" key="3">
    <source>
        <dbReference type="Pfam" id="PF13458"/>
    </source>
</evidence>
<proteinExistence type="inferred from homology"/>
<dbReference type="InterPro" id="IPR028082">
    <property type="entry name" value="Peripla_BP_I"/>
</dbReference>
<dbReference type="InterPro" id="IPR028081">
    <property type="entry name" value="Leu-bd"/>
</dbReference>
<dbReference type="Proteomes" id="UP000294614">
    <property type="component" value="Unassembled WGS sequence"/>
</dbReference>
<keyword evidence="2" id="KW-0732">Signal</keyword>
<evidence type="ECO:0000256" key="1">
    <source>
        <dbReference type="ARBA" id="ARBA00010062"/>
    </source>
</evidence>
<dbReference type="SUPFAM" id="SSF53822">
    <property type="entry name" value="Periplasmic binding protein-like I"/>
    <property type="match status" value="1"/>
</dbReference>
<dbReference type="CDD" id="cd06333">
    <property type="entry name" value="PBP1_ABC_RPA1789-like"/>
    <property type="match status" value="1"/>
</dbReference>
<comment type="similarity">
    <text evidence="1">Belongs to the leucine-binding protein family.</text>
</comment>
<evidence type="ECO:0000313" key="4">
    <source>
        <dbReference type="EMBL" id="TCK61632.1"/>
    </source>
</evidence>